<dbReference type="Proteomes" id="UP001240157">
    <property type="component" value="Unassembled WGS sequence"/>
</dbReference>
<dbReference type="Proteomes" id="UP000242704">
    <property type="component" value="Unassembled WGS sequence"/>
</dbReference>
<name>A0AAE5W8K3_STACR</name>
<evidence type="ECO:0000259" key="1">
    <source>
        <dbReference type="Pfam" id="PF06855"/>
    </source>
</evidence>
<protein>
    <submittedName>
        <fullName evidence="2">Sterile alpha motif-like domain-containing protein</fullName>
    </submittedName>
</protein>
<dbReference type="Pfam" id="PF06855">
    <property type="entry name" value="YozE_SAM_like"/>
    <property type="match status" value="1"/>
</dbReference>
<dbReference type="RefSeq" id="WP_103158654.1">
    <property type="nucleotide sequence ID" value="NZ_BMDK01000002.1"/>
</dbReference>
<feature type="domain" description="YozE SAM-like" evidence="1">
    <location>
        <begin position="2"/>
        <end position="67"/>
    </location>
</feature>
<evidence type="ECO:0000313" key="2">
    <source>
        <dbReference type="EMBL" id="MDQ7174618.1"/>
    </source>
</evidence>
<reference evidence="3 4" key="1">
    <citation type="journal article" date="2016" name="Front. Microbiol.">
        <title>Comprehensive Phylogenetic Analysis of Bovine Non-aureus Staphylococci Species Based on Whole-Genome Sequencing.</title>
        <authorList>
            <person name="Naushad S."/>
            <person name="Barkema H.W."/>
            <person name="Luby C."/>
            <person name="Condas L.A."/>
            <person name="Nobrega D.B."/>
            <person name="Carson D.A."/>
            <person name="De Buck J."/>
        </authorList>
    </citation>
    <scope>NUCLEOTIDE SEQUENCE [LARGE SCALE GENOMIC DNA]</scope>
    <source>
        <strain evidence="3 4">SNUC 505</strain>
    </source>
</reference>
<reference evidence="2 5" key="3">
    <citation type="submission" date="2023-08" db="EMBL/GenBank/DDBJ databases">
        <title>Whole genome sequencing of Staphylococcus chromogenes NNSch 2386.</title>
        <authorList>
            <person name="Kropotov V.S."/>
            <person name="Boriskina E.V."/>
            <person name="Gordinskaya N.A."/>
            <person name="Shkurkina I.S."/>
            <person name="Kryazhev D.V."/>
            <person name="Alekseeva A.E."/>
            <person name="Makhova M.A."/>
        </authorList>
    </citation>
    <scope>NUCLEOTIDE SEQUENCE [LARGE SCALE GENOMIC DNA]</scope>
    <source>
        <strain evidence="2 5">NNSch 2386</strain>
    </source>
</reference>
<gene>
    <name evidence="3" type="ORF">BU653_05340</name>
    <name evidence="2" type="ORF">RCF65_01280</name>
</gene>
<dbReference type="Gene3D" id="1.10.150.260">
    <property type="entry name" value="YozE SAM-like"/>
    <property type="match status" value="1"/>
</dbReference>
<evidence type="ECO:0000313" key="3">
    <source>
        <dbReference type="EMBL" id="PTG15067.1"/>
    </source>
</evidence>
<comment type="caution">
    <text evidence="3">The sequence shown here is derived from an EMBL/GenBank/DDBJ whole genome shotgun (WGS) entry which is preliminary data.</text>
</comment>
<proteinExistence type="predicted"/>
<organism evidence="3 4">
    <name type="scientific">Staphylococcus chromogenes</name>
    <name type="common">Staphylococcus hyicus subsp. chromogenes</name>
    <dbReference type="NCBI Taxonomy" id="46126"/>
    <lineage>
        <taxon>Bacteria</taxon>
        <taxon>Bacillati</taxon>
        <taxon>Bacillota</taxon>
        <taxon>Bacilli</taxon>
        <taxon>Bacillales</taxon>
        <taxon>Staphylococcaceae</taxon>
        <taxon>Staphylococcus</taxon>
    </lineage>
</organism>
<dbReference type="GeneID" id="93654861"/>
<dbReference type="EMBL" id="PZBZ01000022">
    <property type="protein sequence ID" value="PTG15067.1"/>
    <property type="molecule type" value="Genomic_DNA"/>
</dbReference>
<reference evidence="3" key="2">
    <citation type="submission" date="2018-03" db="EMBL/GenBank/DDBJ databases">
        <authorList>
            <person name="Naushad S."/>
        </authorList>
    </citation>
    <scope>NUCLEOTIDE SEQUENCE</scope>
    <source>
        <strain evidence="3">SNUC 505</strain>
    </source>
</reference>
<dbReference type="SUPFAM" id="SSF140652">
    <property type="entry name" value="YozE-like"/>
    <property type="match status" value="1"/>
</dbReference>
<dbReference type="InterPro" id="IPR036806">
    <property type="entry name" value="YozE_SAM-like_sf"/>
</dbReference>
<evidence type="ECO:0000313" key="4">
    <source>
        <dbReference type="Proteomes" id="UP000242704"/>
    </source>
</evidence>
<accession>A0AAE5W8K3</accession>
<evidence type="ECO:0000313" key="5">
    <source>
        <dbReference type="Proteomes" id="UP001240157"/>
    </source>
</evidence>
<dbReference type="AlphaFoldDB" id="A0AAE5W8K3"/>
<dbReference type="EMBL" id="JAVGJF010000003">
    <property type="protein sequence ID" value="MDQ7174618.1"/>
    <property type="molecule type" value="Genomic_DNA"/>
</dbReference>
<dbReference type="InterPro" id="IPR023089">
    <property type="entry name" value="YozE_SAM-like"/>
</dbReference>
<sequence>MSFYEFMLGFLGDKTPLGELASFVVNDIDFPRDLVHPHEILAYFHKHTTVDNDLMNIIKRALHLYSQI</sequence>